<feature type="transmembrane region" description="Helical" evidence="8">
    <location>
        <begin position="357"/>
        <end position="375"/>
    </location>
</feature>
<dbReference type="Proteomes" id="UP000599437">
    <property type="component" value="Unassembled WGS sequence"/>
</dbReference>
<sequence>MTTEQIPASDARATPGSRRSTAAARRFACGLGAVWVATRLGMLALLAQPLAAFDVGTISGEVHQIYYGWYGQLAQGGFPLDDVMWQYPPGAALVILGPGALPWLTYFQAFLVLTLAADGLLACALARAGLRPGRRTDGAWLWVGALPLLLHLPLVRYDVQVTALAVLALLALQRHPRIGGALAGLGATVKVWPVLALLGAPRGRTTREAWLSAAAGAAALLAVLAFGFSHTLGFLRQQGSRGVQIESAAGTVLSLARLAGWPGTVEYRYGAMELTGPYVPALAHASLVLTAAAFCWLLLWRIRARRWTPATPFDAALAAVLLFTVTSRVISPQYLVWLLGLAAVCLTSRATTQRPVAALLLPAAALSALAYPVLYDDVVSGSPLGCALMVVRNLLLLAAALLSCHRLWASSRSTGAVREKGRPAPE</sequence>
<keyword evidence="3" id="KW-0808">Transferase</keyword>
<gene>
    <name evidence="9" type="ORF">GCM10010346_49140</name>
</gene>
<feature type="transmembrane region" description="Helical" evidence="8">
    <location>
        <begin position="138"/>
        <end position="157"/>
    </location>
</feature>
<comment type="caution">
    <text evidence="9">The sequence shown here is derived from an EMBL/GenBank/DDBJ whole genome shotgun (WGS) entry which is preliminary data.</text>
</comment>
<keyword evidence="6 8" id="KW-0472">Membrane</keyword>
<dbReference type="InterPro" id="IPR018584">
    <property type="entry name" value="GT87"/>
</dbReference>
<feature type="transmembrane region" description="Helical" evidence="8">
    <location>
        <begin position="381"/>
        <end position="402"/>
    </location>
</feature>
<evidence type="ECO:0000256" key="3">
    <source>
        <dbReference type="ARBA" id="ARBA00022679"/>
    </source>
</evidence>
<feature type="transmembrane region" description="Helical" evidence="8">
    <location>
        <begin position="177"/>
        <end position="198"/>
    </location>
</feature>
<name>A0ABQ3DY30_9ACTN</name>
<dbReference type="InterPro" id="IPR016570">
    <property type="entry name" value="UCP010361"/>
</dbReference>
<dbReference type="PIRSF" id="PIRSF010361">
    <property type="entry name" value="UCP010361"/>
    <property type="match status" value="1"/>
</dbReference>
<evidence type="ECO:0000256" key="4">
    <source>
        <dbReference type="ARBA" id="ARBA00022692"/>
    </source>
</evidence>
<evidence type="ECO:0000313" key="10">
    <source>
        <dbReference type="Proteomes" id="UP000599437"/>
    </source>
</evidence>
<evidence type="ECO:0000256" key="5">
    <source>
        <dbReference type="ARBA" id="ARBA00022989"/>
    </source>
</evidence>
<feature type="transmembrane region" description="Helical" evidence="8">
    <location>
        <begin position="278"/>
        <end position="299"/>
    </location>
</feature>
<dbReference type="RefSeq" id="WP_138896910.1">
    <property type="nucleotide sequence ID" value="NZ_BMVO01000019.1"/>
</dbReference>
<keyword evidence="2" id="KW-1003">Cell membrane</keyword>
<feature type="transmembrane region" description="Helical" evidence="8">
    <location>
        <begin position="106"/>
        <end position="126"/>
    </location>
</feature>
<feature type="transmembrane region" description="Helical" evidence="8">
    <location>
        <begin position="210"/>
        <end position="228"/>
    </location>
</feature>
<evidence type="ECO:0000256" key="7">
    <source>
        <dbReference type="ARBA" id="ARBA00024033"/>
    </source>
</evidence>
<reference evidence="10" key="1">
    <citation type="journal article" date="2019" name="Int. J. Syst. Evol. Microbiol.">
        <title>The Global Catalogue of Microorganisms (GCM) 10K type strain sequencing project: providing services to taxonomists for standard genome sequencing and annotation.</title>
        <authorList>
            <consortium name="The Broad Institute Genomics Platform"/>
            <consortium name="The Broad Institute Genome Sequencing Center for Infectious Disease"/>
            <person name="Wu L."/>
            <person name="Ma J."/>
        </authorList>
    </citation>
    <scope>NUCLEOTIDE SEQUENCE [LARGE SCALE GENOMIC DNA]</scope>
    <source>
        <strain evidence="10">JCM 4737</strain>
    </source>
</reference>
<feature type="transmembrane region" description="Helical" evidence="8">
    <location>
        <begin position="27"/>
        <end position="47"/>
    </location>
</feature>
<keyword evidence="10" id="KW-1185">Reference proteome</keyword>
<protein>
    <submittedName>
        <fullName evidence="9">Membrane protein</fullName>
    </submittedName>
</protein>
<evidence type="ECO:0000256" key="6">
    <source>
        <dbReference type="ARBA" id="ARBA00023136"/>
    </source>
</evidence>
<organism evidence="9 10">
    <name type="scientific">Streptomyces chryseus</name>
    <dbReference type="NCBI Taxonomy" id="68186"/>
    <lineage>
        <taxon>Bacteria</taxon>
        <taxon>Bacillati</taxon>
        <taxon>Actinomycetota</taxon>
        <taxon>Actinomycetes</taxon>
        <taxon>Kitasatosporales</taxon>
        <taxon>Streptomycetaceae</taxon>
        <taxon>Streptomyces</taxon>
    </lineage>
</organism>
<evidence type="ECO:0000256" key="2">
    <source>
        <dbReference type="ARBA" id="ARBA00022475"/>
    </source>
</evidence>
<proteinExistence type="inferred from homology"/>
<dbReference type="EMBL" id="BMVO01000019">
    <property type="protein sequence ID" value="GHB19376.1"/>
    <property type="molecule type" value="Genomic_DNA"/>
</dbReference>
<keyword evidence="5 8" id="KW-1133">Transmembrane helix</keyword>
<comment type="similarity">
    <text evidence="7">Belongs to the glycosyltransferase 87 family.</text>
</comment>
<evidence type="ECO:0000313" key="9">
    <source>
        <dbReference type="EMBL" id="GHB19376.1"/>
    </source>
</evidence>
<keyword evidence="4 8" id="KW-0812">Transmembrane</keyword>
<dbReference type="Pfam" id="PF09594">
    <property type="entry name" value="GT87"/>
    <property type="match status" value="1"/>
</dbReference>
<evidence type="ECO:0000256" key="1">
    <source>
        <dbReference type="ARBA" id="ARBA00004651"/>
    </source>
</evidence>
<comment type="subcellular location">
    <subcellularLocation>
        <location evidence="1">Cell membrane</location>
        <topology evidence="1">Multi-pass membrane protein</topology>
    </subcellularLocation>
</comment>
<accession>A0ABQ3DY30</accession>
<evidence type="ECO:0000256" key="8">
    <source>
        <dbReference type="SAM" id="Phobius"/>
    </source>
</evidence>